<dbReference type="Proteomes" id="UP000230066">
    <property type="component" value="Unassembled WGS sequence"/>
</dbReference>
<dbReference type="EMBL" id="JXXN02004349">
    <property type="protein sequence ID" value="THD20662.1"/>
    <property type="molecule type" value="Genomic_DNA"/>
</dbReference>
<dbReference type="AlphaFoldDB" id="A0A4E0RU47"/>
<keyword evidence="2" id="KW-1185">Reference proteome</keyword>
<reference evidence="1" key="1">
    <citation type="submission" date="2019-03" db="EMBL/GenBank/DDBJ databases">
        <title>Improved annotation for the trematode Fasciola hepatica.</title>
        <authorList>
            <person name="Choi Y.-J."/>
            <person name="Martin J."/>
            <person name="Mitreva M."/>
        </authorList>
    </citation>
    <scope>NUCLEOTIDE SEQUENCE [LARGE SCALE GENOMIC DNA]</scope>
</reference>
<name>A0A4E0RU47_FASHE</name>
<protein>
    <submittedName>
        <fullName evidence="1">Uncharacterized protein</fullName>
    </submittedName>
</protein>
<gene>
    <name evidence="1" type="ORF">D915_008379</name>
</gene>
<organism evidence="1 2">
    <name type="scientific">Fasciola hepatica</name>
    <name type="common">Liver fluke</name>
    <dbReference type="NCBI Taxonomy" id="6192"/>
    <lineage>
        <taxon>Eukaryota</taxon>
        <taxon>Metazoa</taxon>
        <taxon>Spiralia</taxon>
        <taxon>Lophotrochozoa</taxon>
        <taxon>Platyhelminthes</taxon>
        <taxon>Trematoda</taxon>
        <taxon>Digenea</taxon>
        <taxon>Plagiorchiida</taxon>
        <taxon>Echinostomata</taxon>
        <taxon>Echinostomatoidea</taxon>
        <taxon>Fasciolidae</taxon>
        <taxon>Fasciola</taxon>
    </lineage>
</organism>
<proteinExistence type="predicted"/>
<comment type="caution">
    <text evidence="1">The sequence shown here is derived from an EMBL/GenBank/DDBJ whole genome shotgun (WGS) entry which is preliminary data.</text>
</comment>
<sequence>MNAPSRDNFDKYLPPKLICLRLFRSVKMTDSTRISRSPTSSSNRFENLIRQIRLLSQSIMRNVQLDPVLVHSVTHGHVMFTQAKSVAIVVKKLRELIQLTQMVTNHLVRYQHIVERLLHDFRRDIQSSESCRILREKQRYTKSLDNVQDVFLAEHNVMRHLKRIMDKQLHRINSVNQVLTNLRGNLSYLIDQHMSLLDDVLRTRRLLHSSANDARLESKLANYLNEAYPNEWNPNILLKNIETAHDQANRVRMDLVDLLDRLPRVVQDTQNTLYHALTGNSVSILQDSVKATLTELSQRKAQNRCRGVECRLRAQDANNSEALKSVRDKSYELVKSKSQLHQVHTRLNRDMQTDLQLLRLRRRENNKRIFPRAIVYPLCNSSFPSLTSRT</sequence>
<accession>A0A4E0RU47</accession>
<evidence type="ECO:0000313" key="1">
    <source>
        <dbReference type="EMBL" id="THD20662.1"/>
    </source>
</evidence>
<evidence type="ECO:0000313" key="2">
    <source>
        <dbReference type="Proteomes" id="UP000230066"/>
    </source>
</evidence>